<evidence type="ECO:0000313" key="2">
    <source>
        <dbReference type="EMBL" id="KAG9241476.1"/>
    </source>
</evidence>
<keyword evidence="3" id="KW-1185">Reference proteome</keyword>
<accession>A0A9P7YXC8</accession>
<feature type="non-terminal residue" evidence="2">
    <location>
        <position position="52"/>
    </location>
</feature>
<name>A0A9P7YXC8_9HELO</name>
<reference evidence="2" key="1">
    <citation type="journal article" date="2021" name="IMA Fungus">
        <title>Genomic characterization of three marine fungi, including Emericellopsis atlantica sp. nov. with signatures of a generalist lifestyle and marine biomass degradation.</title>
        <authorList>
            <person name="Hagestad O.C."/>
            <person name="Hou L."/>
            <person name="Andersen J.H."/>
            <person name="Hansen E.H."/>
            <person name="Altermark B."/>
            <person name="Li C."/>
            <person name="Kuhnert E."/>
            <person name="Cox R.J."/>
            <person name="Crous P.W."/>
            <person name="Spatafora J.W."/>
            <person name="Lail K."/>
            <person name="Amirebrahimi M."/>
            <person name="Lipzen A."/>
            <person name="Pangilinan J."/>
            <person name="Andreopoulos W."/>
            <person name="Hayes R.D."/>
            <person name="Ng V."/>
            <person name="Grigoriev I.V."/>
            <person name="Jackson S.A."/>
            <person name="Sutton T.D.S."/>
            <person name="Dobson A.D.W."/>
            <person name="Rama T."/>
        </authorList>
    </citation>
    <scope>NUCLEOTIDE SEQUENCE</scope>
    <source>
        <strain evidence="2">TRa3180A</strain>
    </source>
</reference>
<dbReference type="Gene3D" id="3.20.20.70">
    <property type="entry name" value="Aldolase class I"/>
    <property type="match status" value="1"/>
</dbReference>
<sequence length="52" mass="5757">MAHLGGIMQRGPGLTIVEATAVLPEGRIFTEDSVVWKDIQIEPLRRIVSFAH</sequence>
<dbReference type="GO" id="GO:0003959">
    <property type="term" value="F:NADPH dehydrogenase activity"/>
    <property type="evidence" value="ECO:0007669"/>
    <property type="project" value="InterPro"/>
</dbReference>
<dbReference type="Proteomes" id="UP000887226">
    <property type="component" value="Unassembled WGS sequence"/>
</dbReference>
<gene>
    <name evidence="2" type="ORF">BJ878DRAFT_520564</name>
</gene>
<dbReference type="AlphaFoldDB" id="A0A9P7YXC8"/>
<dbReference type="PANTHER" id="PTHR43303:SF4">
    <property type="entry name" value="NADPH DEHYDROGENASE C23G7.10C-RELATED"/>
    <property type="match status" value="1"/>
</dbReference>
<dbReference type="PANTHER" id="PTHR43303">
    <property type="entry name" value="NADPH DEHYDROGENASE C23G7.10C-RELATED"/>
    <property type="match status" value="1"/>
</dbReference>
<protein>
    <submittedName>
        <fullName evidence="2">Uncharacterized protein</fullName>
    </submittedName>
</protein>
<dbReference type="GO" id="GO:0010181">
    <property type="term" value="F:FMN binding"/>
    <property type="evidence" value="ECO:0007669"/>
    <property type="project" value="InterPro"/>
</dbReference>
<dbReference type="GO" id="GO:0050661">
    <property type="term" value="F:NADP binding"/>
    <property type="evidence" value="ECO:0007669"/>
    <property type="project" value="InterPro"/>
</dbReference>
<dbReference type="EMBL" id="MU254207">
    <property type="protein sequence ID" value="KAG9241476.1"/>
    <property type="molecule type" value="Genomic_DNA"/>
</dbReference>
<evidence type="ECO:0000313" key="3">
    <source>
        <dbReference type="Proteomes" id="UP000887226"/>
    </source>
</evidence>
<comment type="cofactor">
    <cofactor evidence="1">
        <name>FMN</name>
        <dbReference type="ChEBI" id="CHEBI:58210"/>
    </cofactor>
</comment>
<dbReference type="OrthoDB" id="5406107at2759"/>
<dbReference type="SUPFAM" id="SSF51395">
    <property type="entry name" value="FMN-linked oxidoreductases"/>
    <property type="match status" value="1"/>
</dbReference>
<organism evidence="2 3">
    <name type="scientific">Calycina marina</name>
    <dbReference type="NCBI Taxonomy" id="1763456"/>
    <lineage>
        <taxon>Eukaryota</taxon>
        <taxon>Fungi</taxon>
        <taxon>Dikarya</taxon>
        <taxon>Ascomycota</taxon>
        <taxon>Pezizomycotina</taxon>
        <taxon>Leotiomycetes</taxon>
        <taxon>Helotiales</taxon>
        <taxon>Pezizellaceae</taxon>
        <taxon>Calycina</taxon>
    </lineage>
</organism>
<evidence type="ECO:0000256" key="1">
    <source>
        <dbReference type="ARBA" id="ARBA00001917"/>
    </source>
</evidence>
<proteinExistence type="predicted"/>
<dbReference type="InterPro" id="IPR044152">
    <property type="entry name" value="YqjM-like"/>
</dbReference>
<comment type="caution">
    <text evidence="2">The sequence shown here is derived from an EMBL/GenBank/DDBJ whole genome shotgun (WGS) entry which is preliminary data.</text>
</comment>
<dbReference type="InterPro" id="IPR013785">
    <property type="entry name" value="Aldolase_TIM"/>
</dbReference>